<sequence>MTAVARLRLLLGLLLVLAAVAALTVHLDRAQARVASTEASIGTLTYDVGTSYAGLVVEQPVAVGDTVAEGDTLVVVDSAALRQDVAAGLVDPDTSAATIDASGLLTVTATGDGVVADLRTTTGSFVQAGAVLATVERAGTLFVTAQYELSPEQYARMEDDAAVTVALPDGTRIEGEVTDVTVQSSGGVAQAVVTVGSARLVRGAADGLVAPGTPVDAELHLRRSGVVSAVTDEVTASVHTLWERWRG</sequence>
<reference evidence="1 2" key="1">
    <citation type="submission" date="2019-07" db="EMBL/GenBank/DDBJ databases">
        <title>Whole genome shotgun sequence of Cellulomonas soli NBRC 109434.</title>
        <authorList>
            <person name="Hosoyama A."/>
            <person name="Uohara A."/>
            <person name="Ohji S."/>
            <person name="Ichikawa N."/>
        </authorList>
    </citation>
    <scope>NUCLEOTIDE SEQUENCE [LARGE SCALE GENOMIC DNA]</scope>
    <source>
        <strain evidence="1 2">NBRC 109434</strain>
    </source>
</reference>
<evidence type="ECO:0000313" key="1">
    <source>
        <dbReference type="EMBL" id="GEP67437.1"/>
    </source>
</evidence>
<accession>A0A512P8B1</accession>
<dbReference type="Gene3D" id="2.40.50.100">
    <property type="match status" value="1"/>
</dbReference>
<keyword evidence="2" id="KW-1185">Reference proteome</keyword>
<dbReference type="SUPFAM" id="SSF51230">
    <property type="entry name" value="Single hybrid motif"/>
    <property type="match status" value="1"/>
</dbReference>
<dbReference type="Proteomes" id="UP000321798">
    <property type="component" value="Unassembled WGS sequence"/>
</dbReference>
<dbReference type="EMBL" id="BKAL01000001">
    <property type="protein sequence ID" value="GEP67437.1"/>
    <property type="molecule type" value="Genomic_DNA"/>
</dbReference>
<protein>
    <recommendedName>
        <fullName evidence="3">Membrane fusion protein biotin-lipoyl like domain-containing protein</fullName>
    </recommendedName>
</protein>
<dbReference type="InterPro" id="IPR011053">
    <property type="entry name" value="Single_hybrid_motif"/>
</dbReference>
<dbReference type="RefSeq" id="WP_146951223.1">
    <property type="nucleotide sequence ID" value="NZ_BAABBJ010000005.1"/>
</dbReference>
<name>A0A512P8B1_9CELL</name>
<gene>
    <name evidence="1" type="ORF">CSO01_01520</name>
</gene>
<evidence type="ECO:0008006" key="3">
    <source>
        <dbReference type="Google" id="ProtNLM"/>
    </source>
</evidence>
<proteinExistence type="predicted"/>
<comment type="caution">
    <text evidence="1">The sequence shown here is derived from an EMBL/GenBank/DDBJ whole genome shotgun (WGS) entry which is preliminary data.</text>
</comment>
<organism evidence="1 2">
    <name type="scientific">Cellulomonas soli</name>
    <dbReference type="NCBI Taxonomy" id="931535"/>
    <lineage>
        <taxon>Bacteria</taxon>
        <taxon>Bacillati</taxon>
        <taxon>Actinomycetota</taxon>
        <taxon>Actinomycetes</taxon>
        <taxon>Micrococcales</taxon>
        <taxon>Cellulomonadaceae</taxon>
        <taxon>Cellulomonas</taxon>
    </lineage>
</organism>
<dbReference type="AlphaFoldDB" id="A0A512P8B1"/>
<dbReference type="OrthoDB" id="3725787at2"/>
<evidence type="ECO:0000313" key="2">
    <source>
        <dbReference type="Proteomes" id="UP000321798"/>
    </source>
</evidence>